<dbReference type="Pfam" id="PF01548">
    <property type="entry name" value="DEDD_Tnp_IS110"/>
    <property type="match status" value="1"/>
</dbReference>
<dbReference type="InterPro" id="IPR047650">
    <property type="entry name" value="Transpos_IS110"/>
</dbReference>
<dbReference type="EMBL" id="JADCKB010000022">
    <property type="protein sequence ID" value="MBE5040769.1"/>
    <property type="molecule type" value="Genomic_DNA"/>
</dbReference>
<feature type="domain" description="Transposase IS116/IS110/IS902 C-terminal" evidence="2">
    <location>
        <begin position="265"/>
        <end position="350"/>
    </location>
</feature>
<organism evidence="3 4">
    <name type="scientific">Ructibacterium gallinarum</name>
    <dbReference type="NCBI Taxonomy" id="2779355"/>
    <lineage>
        <taxon>Bacteria</taxon>
        <taxon>Bacillati</taxon>
        <taxon>Bacillota</taxon>
        <taxon>Clostridia</taxon>
        <taxon>Eubacteriales</taxon>
        <taxon>Oscillospiraceae</taxon>
        <taxon>Ructibacterium</taxon>
    </lineage>
</organism>
<dbReference type="PANTHER" id="PTHR33055">
    <property type="entry name" value="TRANSPOSASE FOR INSERTION SEQUENCE ELEMENT IS1111A"/>
    <property type="match status" value="1"/>
</dbReference>
<sequence length="387" mass="42840">MIYLGIDVAKASHVAAAITSDGEVILKPFSFNNSCSGFAKLKSRLDEFPCDSLLIGLESTAHYGENLIAYLVQNAYQVALLNPLQTAALRKSAIRKTKTDKIDSFLIAKSMMIDGYCPLEPDDIQLLKLRGLCKTRQNLILLRTRCKIQLGAFVDQLFPELNGFFRAGLHINVSYTLLKLHPRPSEVQSLHLTYLSNLLQKASRGKYTKADAVHLRELARQSIGTDHPSLALQIKQTIAQIELFSEQLNQVEHEIVGIMDNLNSPIMTVPGIGHINGAMILSVIGDVTRFSSPAKLLAFAGLDPAVIQSGNFTARSTRMSKRGNSMLRYALINAAHNVVRNNHTFAQYYASKVAQGKSHYCALGHTAHKLVRVLFTLLTKNIRFDLP</sequence>
<keyword evidence="4" id="KW-1185">Reference proteome</keyword>
<comment type="caution">
    <text evidence="3">The sequence shown here is derived from an EMBL/GenBank/DDBJ whole genome shotgun (WGS) entry which is preliminary data.</text>
</comment>
<dbReference type="InterPro" id="IPR002525">
    <property type="entry name" value="Transp_IS110-like_N"/>
</dbReference>
<dbReference type="PANTHER" id="PTHR33055:SF15">
    <property type="entry name" value="TRANSPOSASE-RELATED"/>
    <property type="match status" value="1"/>
</dbReference>
<gene>
    <name evidence="3" type="ORF">INF28_09890</name>
</gene>
<proteinExistence type="predicted"/>
<evidence type="ECO:0000259" key="1">
    <source>
        <dbReference type="Pfam" id="PF01548"/>
    </source>
</evidence>
<protein>
    <submittedName>
        <fullName evidence="3">IS110 family transposase</fullName>
    </submittedName>
</protein>
<dbReference type="Pfam" id="PF02371">
    <property type="entry name" value="Transposase_20"/>
    <property type="match status" value="1"/>
</dbReference>
<dbReference type="RefSeq" id="WP_226393323.1">
    <property type="nucleotide sequence ID" value="NZ_JADCKB010000022.1"/>
</dbReference>
<evidence type="ECO:0000259" key="2">
    <source>
        <dbReference type="Pfam" id="PF02371"/>
    </source>
</evidence>
<dbReference type="GO" id="GO:0004803">
    <property type="term" value="F:transposase activity"/>
    <property type="evidence" value="ECO:0007669"/>
    <property type="project" value="InterPro"/>
</dbReference>
<name>A0A9D5M4X5_9FIRM</name>
<dbReference type="Proteomes" id="UP000806542">
    <property type="component" value="Unassembled WGS sequence"/>
</dbReference>
<reference evidence="3" key="1">
    <citation type="submission" date="2020-10" db="EMBL/GenBank/DDBJ databases">
        <title>ChiBAC.</title>
        <authorList>
            <person name="Zenner C."/>
            <person name="Hitch T.C.A."/>
            <person name="Clavel T."/>
        </authorList>
    </citation>
    <scope>NUCLEOTIDE SEQUENCE</scope>
    <source>
        <strain evidence="3">DSM 107454</strain>
    </source>
</reference>
<dbReference type="GO" id="GO:0003677">
    <property type="term" value="F:DNA binding"/>
    <property type="evidence" value="ECO:0007669"/>
    <property type="project" value="InterPro"/>
</dbReference>
<dbReference type="NCBIfam" id="NF033542">
    <property type="entry name" value="transpos_IS110"/>
    <property type="match status" value="1"/>
</dbReference>
<accession>A0A9D5M4X5</accession>
<dbReference type="AlphaFoldDB" id="A0A9D5M4X5"/>
<feature type="domain" description="Transposase IS110-like N-terminal" evidence="1">
    <location>
        <begin position="4"/>
        <end position="159"/>
    </location>
</feature>
<dbReference type="GO" id="GO:0006313">
    <property type="term" value="P:DNA transposition"/>
    <property type="evidence" value="ECO:0007669"/>
    <property type="project" value="InterPro"/>
</dbReference>
<evidence type="ECO:0000313" key="3">
    <source>
        <dbReference type="EMBL" id="MBE5040769.1"/>
    </source>
</evidence>
<evidence type="ECO:0000313" key="4">
    <source>
        <dbReference type="Proteomes" id="UP000806542"/>
    </source>
</evidence>
<dbReference type="InterPro" id="IPR003346">
    <property type="entry name" value="Transposase_20"/>
</dbReference>